<proteinExistence type="predicted"/>
<keyword evidence="2" id="KW-1185">Reference proteome</keyword>
<dbReference type="Proteomes" id="UP001642409">
    <property type="component" value="Unassembled WGS sequence"/>
</dbReference>
<name>A0ABP1I8Q6_9EUKA</name>
<gene>
    <name evidence="1" type="ORF">HINF_LOCUS22793</name>
</gene>
<reference evidence="1 2" key="1">
    <citation type="submission" date="2024-07" db="EMBL/GenBank/DDBJ databases">
        <authorList>
            <person name="Akdeniz Z."/>
        </authorList>
    </citation>
    <scope>NUCLEOTIDE SEQUENCE [LARGE SCALE GENOMIC DNA]</scope>
</reference>
<dbReference type="EMBL" id="CAXDID020000064">
    <property type="protein sequence ID" value="CAL6011415.1"/>
    <property type="molecule type" value="Genomic_DNA"/>
</dbReference>
<comment type="caution">
    <text evidence="1">The sequence shown here is derived from an EMBL/GenBank/DDBJ whole genome shotgun (WGS) entry which is preliminary data.</text>
</comment>
<evidence type="ECO:0000313" key="1">
    <source>
        <dbReference type="EMBL" id="CAL6011415.1"/>
    </source>
</evidence>
<sequence length="120" mass="14507">MYLTLPKYTQSDTLPRITNQMGRPYTINYDEYQNVLQQCLQSYFLNKLDSNYQIYQAFLKFPKTMRPQLWLQMATILGRSTVQIKNYFFNTWVEKLKIDFKGINIEHNDFEFSIVFSIFD</sequence>
<evidence type="ECO:0000313" key="2">
    <source>
        <dbReference type="Proteomes" id="UP001642409"/>
    </source>
</evidence>
<accession>A0ABP1I8Q6</accession>
<organism evidence="1 2">
    <name type="scientific">Hexamita inflata</name>
    <dbReference type="NCBI Taxonomy" id="28002"/>
    <lineage>
        <taxon>Eukaryota</taxon>
        <taxon>Metamonada</taxon>
        <taxon>Diplomonadida</taxon>
        <taxon>Hexamitidae</taxon>
        <taxon>Hexamitinae</taxon>
        <taxon>Hexamita</taxon>
    </lineage>
</organism>
<protein>
    <submittedName>
        <fullName evidence="1">Hypothetical_protein</fullName>
    </submittedName>
</protein>